<dbReference type="AlphaFoldDB" id="A0A0A8XU84"/>
<name>A0A0A8XU84_ARUDO</name>
<dbReference type="EMBL" id="GBRH01282633">
    <property type="protein sequence ID" value="JAD15262.1"/>
    <property type="molecule type" value="Transcribed_RNA"/>
</dbReference>
<sequence>MQTFSQYIKQNTYHTHTYSKYVIVPFTTAKLQSTVRCMAI</sequence>
<proteinExistence type="predicted"/>
<protein>
    <submittedName>
        <fullName evidence="1">Uncharacterized protein</fullName>
    </submittedName>
</protein>
<accession>A0A0A8XU84</accession>
<reference evidence="1" key="1">
    <citation type="submission" date="2014-09" db="EMBL/GenBank/DDBJ databases">
        <authorList>
            <person name="Magalhaes I.L.F."/>
            <person name="Oliveira U."/>
            <person name="Santos F.R."/>
            <person name="Vidigal T.H.D.A."/>
            <person name="Brescovit A.D."/>
            <person name="Santos A.J."/>
        </authorList>
    </citation>
    <scope>NUCLEOTIDE SEQUENCE</scope>
    <source>
        <tissue evidence="1">Shoot tissue taken approximately 20 cm above the soil surface</tissue>
    </source>
</reference>
<organism evidence="1">
    <name type="scientific">Arundo donax</name>
    <name type="common">Giant reed</name>
    <name type="synonym">Donax arundinaceus</name>
    <dbReference type="NCBI Taxonomy" id="35708"/>
    <lineage>
        <taxon>Eukaryota</taxon>
        <taxon>Viridiplantae</taxon>
        <taxon>Streptophyta</taxon>
        <taxon>Embryophyta</taxon>
        <taxon>Tracheophyta</taxon>
        <taxon>Spermatophyta</taxon>
        <taxon>Magnoliopsida</taxon>
        <taxon>Liliopsida</taxon>
        <taxon>Poales</taxon>
        <taxon>Poaceae</taxon>
        <taxon>PACMAD clade</taxon>
        <taxon>Arundinoideae</taxon>
        <taxon>Arundineae</taxon>
        <taxon>Arundo</taxon>
    </lineage>
</organism>
<reference evidence="1" key="2">
    <citation type="journal article" date="2015" name="Data Brief">
        <title>Shoot transcriptome of the giant reed, Arundo donax.</title>
        <authorList>
            <person name="Barrero R.A."/>
            <person name="Guerrero F.D."/>
            <person name="Moolhuijzen P."/>
            <person name="Goolsby J.A."/>
            <person name="Tidwell J."/>
            <person name="Bellgard S.E."/>
            <person name="Bellgard M.I."/>
        </authorList>
    </citation>
    <scope>NUCLEOTIDE SEQUENCE</scope>
    <source>
        <tissue evidence="1">Shoot tissue taken approximately 20 cm above the soil surface</tissue>
    </source>
</reference>
<evidence type="ECO:0000313" key="1">
    <source>
        <dbReference type="EMBL" id="JAD15262.1"/>
    </source>
</evidence>